<keyword evidence="6" id="KW-0503">Monooxygenase</keyword>
<comment type="similarity">
    <text evidence="2 6">Belongs to the cytochrome P450 family.</text>
</comment>
<dbReference type="GO" id="GO:0016705">
    <property type="term" value="F:oxidoreductase activity, acting on paired donors, with incorporation or reduction of molecular oxygen"/>
    <property type="evidence" value="ECO:0007669"/>
    <property type="project" value="InterPro"/>
</dbReference>
<dbReference type="GO" id="GO:0004497">
    <property type="term" value="F:monooxygenase activity"/>
    <property type="evidence" value="ECO:0007669"/>
    <property type="project" value="UniProtKB-KW"/>
</dbReference>
<dbReference type="Gene3D" id="1.10.630.10">
    <property type="entry name" value="Cytochrome P450"/>
    <property type="match status" value="1"/>
</dbReference>
<dbReference type="PROSITE" id="PS00086">
    <property type="entry name" value="CYTOCHROME_P450"/>
    <property type="match status" value="1"/>
</dbReference>
<evidence type="ECO:0000256" key="2">
    <source>
        <dbReference type="ARBA" id="ARBA00010617"/>
    </source>
</evidence>
<dbReference type="Proteomes" id="UP000094385">
    <property type="component" value="Unassembled WGS sequence"/>
</dbReference>
<dbReference type="InterPro" id="IPR036396">
    <property type="entry name" value="Cyt_P450_sf"/>
</dbReference>
<dbReference type="PANTHER" id="PTHR24305">
    <property type="entry name" value="CYTOCHROME P450"/>
    <property type="match status" value="1"/>
</dbReference>
<dbReference type="CDD" id="cd11059">
    <property type="entry name" value="CYP_fungal"/>
    <property type="match status" value="1"/>
</dbReference>
<evidence type="ECO:0008006" key="9">
    <source>
        <dbReference type="Google" id="ProtNLM"/>
    </source>
</evidence>
<dbReference type="InterPro" id="IPR002401">
    <property type="entry name" value="Cyt_P450_E_grp-I"/>
</dbReference>
<keyword evidence="3 5" id="KW-0479">Metal-binding</keyword>
<comment type="cofactor">
    <cofactor evidence="1 5">
        <name>heme</name>
        <dbReference type="ChEBI" id="CHEBI:30413"/>
    </cofactor>
</comment>
<keyword evidence="6" id="KW-0560">Oxidoreductase</keyword>
<keyword evidence="5 6" id="KW-0349">Heme</keyword>
<evidence type="ECO:0000256" key="1">
    <source>
        <dbReference type="ARBA" id="ARBA00001971"/>
    </source>
</evidence>
<dbReference type="OrthoDB" id="1470350at2759"/>
<feature type="binding site" description="axial binding residue" evidence="5">
    <location>
        <position position="434"/>
    </location>
    <ligand>
        <name>heme</name>
        <dbReference type="ChEBI" id="CHEBI:30413"/>
    </ligand>
    <ligandPart>
        <name>Fe</name>
        <dbReference type="ChEBI" id="CHEBI:18248"/>
    </ligandPart>
</feature>
<evidence type="ECO:0000313" key="8">
    <source>
        <dbReference type="Proteomes" id="UP000094385"/>
    </source>
</evidence>
<dbReference type="PRINTS" id="PR00385">
    <property type="entry name" value="P450"/>
</dbReference>
<evidence type="ECO:0000256" key="5">
    <source>
        <dbReference type="PIRSR" id="PIRSR602401-1"/>
    </source>
</evidence>
<evidence type="ECO:0000256" key="3">
    <source>
        <dbReference type="ARBA" id="ARBA00022723"/>
    </source>
</evidence>
<dbReference type="AlphaFoldDB" id="A0A1E3Q775"/>
<dbReference type="PANTHER" id="PTHR24305:SF166">
    <property type="entry name" value="CYTOCHROME P450 12A4, MITOCHONDRIAL-RELATED"/>
    <property type="match status" value="1"/>
</dbReference>
<reference evidence="7 8" key="1">
    <citation type="journal article" date="2016" name="Proc. Natl. Acad. Sci. U.S.A.">
        <title>Comparative genomics of biotechnologically important yeasts.</title>
        <authorList>
            <person name="Riley R."/>
            <person name="Haridas S."/>
            <person name="Wolfe K.H."/>
            <person name="Lopes M.R."/>
            <person name="Hittinger C.T."/>
            <person name="Goeker M."/>
            <person name="Salamov A.A."/>
            <person name="Wisecaver J.H."/>
            <person name="Long T.M."/>
            <person name="Calvey C.H."/>
            <person name="Aerts A.L."/>
            <person name="Barry K.W."/>
            <person name="Choi C."/>
            <person name="Clum A."/>
            <person name="Coughlan A.Y."/>
            <person name="Deshpande S."/>
            <person name="Douglass A.P."/>
            <person name="Hanson S.J."/>
            <person name="Klenk H.-P."/>
            <person name="LaButti K.M."/>
            <person name="Lapidus A."/>
            <person name="Lindquist E.A."/>
            <person name="Lipzen A.M."/>
            <person name="Meier-Kolthoff J.P."/>
            <person name="Ohm R.A."/>
            <person name="Otillar R.P."/>
            <person name="Pangilinan J.L."/>
            <person name="Peng Y."/>
            <person name="Rokas A."/>
            <person name="Rosa C.A."/>
            <person name="Scheuner C."/>
            <person name="Sibirny A.A."/>
            <person name="Slot J.C."/>
            <person name="Stielow J.B."/>
            <person name="Sun H."/>
            <person name="Kurtzman C.P."/>
            <person name="Blackwell M."/>
            <person name="Grigoriev I.V."/>
            <person name="Jeffries T.W."/>
        </authorList>
    </citation>
    <scope>NUCLEOTIDE SEQUENCE [LARGE SCALE GENOMIC DNA]</scope>
    <source>
        <strain evidence="7 8">NRRL Y-11557</strain>
    </source>
</reference>
<dbReference type="InterPro" id="IPR001128">
    <property type="entry name" value="Cyt_P450"/>
</dbReference>
<evidence type="ECO:0000256" key="4">
    <source>
        <dbReference type="ARBA" id="ARBA00023004"/>
    </source>
</evidence>
<dbReference type="STRING" id="675824.A0A1E3Q775"/>
<keyword evidence="8" id="KW-1185">Reference proteome</keyword>
<sequence>MLAAAIAVLGLAGLVGFSLFTGSPLSNIPGPAITAFTDVWILINTYFERRNRYIHELHQKYGPLVRLSPHEVSVSDPGSIKHIYINNFDKSKFYFLFDNYGVTNAFSAIEKKVHAPKRRVMHQLYSKTAVSVPGLEDCIRERLDRAAYYFEQSHKETKAIDILQLFRSIAMDVVTAFQFGADHGTDFIRNPLERDLILGKYRVQTRSWFIGPYLPSLAKYILPKAFVESLMFTDQWNLDNMHRSGFPPDSAAKKLIDGGFSELEAASEIADHVVAGHETTAIALTYLCWHLAKHPEIQERLKAEIRAVSGPSDGQSPSSVLPAFKDLDRLPYLAAVLQETLRLYAPIPASEPRVVPPSGIWYSPSSSEYGSNESRYFIPGGVVISVQPWTLHRDPSVFPDPEMFDPDRWIKSDSETLHKMNKSFMAFGAGIRMCVGMNLAMEDLKFITAFIFCKYTVKLGAETTDDSMYMIDRYSTRPKANACYIEFEEQ</sequence>
<proteinExistence type="inferred from homology"/>
<gene>
    <name evidence="7" type="ORF">LIPSTDRAFT_70552</name>
</gene>
<organism evidence="7 8">
    <name type="scientific">Lipomyces starkeyi NRRL Y-11557</name>
    <dbReference type="NCBI Taxonomy" id="675824"/>
    <lineage>
        <taxon>Eukaryota</taxon>
        <taxon>Fungi</taxon>
        <taxon>Dikarya</taxon>
        <taxon>Ascomycota</taxon>
        <taxon>Saccharomycotina</taxon>
        <taxon>Lipomycetes</taxon>
        <taxon>Lipomycetales</taxon>
        <taxon>Lipomycetaceae</taxon>
        <taxon>Lipomyces</taxon>
    </lineage>
</organism>
<dbReference type="EMBL" id="KV454293">
    <property type="protein sequence ID" value="ODQ73543.1"/>
    <property type="molecule type" value="Genomic_DNA"/>
</dbReference>
<evidence type="ECO:0000313" key="7">
    <source>
        <dbReference type="EMBL" id="ODQ73543.1"/>
    </source>
</evidence>
<evidence type="ECO:0000256" key="6">
    <source>
        <dbReference type="RuleBase" id="RU000461"/>
    </source>
</evidence>
<keyword evidence="4 5" id="KW-0408">Iron</keyword>
<dbReference type="SUPFAM" id="SSF48264">
    <property type="entry name" value="Cytochrome P450"/>
    <property type="match status" value="1"/>
</dbReference>
<dbReference type="GO" id="GO:0005506">
    <property type="term" value="F:iron ion binding"/>
    <property type="evidence" value="ECO:0007669"/>
    <property type="project" value="InterPro"/>
</dbReference>
<name>A0A1E3Q775_LIPST</name>
<dbReference type="PRINTS" id="PR00463">
    <property type="entry name" value="EP450I"/>
</dbReference>
<protein>
    <recommendedName>
        <fullName evidence="9">Cytochrome P450</fullName>
    </recommendedName>
</protein>
<dbReference type="Pfam" id="PF00067">
    <property type="entry name" value="p450"/>
    <property type="match status" value="1"/>
</dbReference>
<dbReference type="InterPro" id="IPR017972">
    <property type="entry name" value="Cyt_P450_CS"/>
</dbReference>
<dbReference type="GO" id="GO:0020037">
    <property type="term" value="F:heme binding"/>
    <property type="evidence" value="ECO:0007669"/>
    <property type="project" value="InterPro"/>
</dbReference>
<accession>A0A1E3Q775</accession>
<dbReference type="InterPro" id="IPR050121">
    <property type="entry name" value="Cytochrome_P450_monoxygenase"/>
</dbReference>